<accession>A0A6M6E6C6</accession>
<evidence type="ECO:0000313" key="1">
    <source>
        <dbReference type="EMBL" id="QJX80669.1"/>
    </source>
</evidence>
<dbReference type="Proteomes" id="UP000501076">
    <property type="component" value="Plasmid pFDU301A"/>
</dbReference>
<evidence type="ECO:0000313" key="2">
    <source>
        <dbReference type="Proteomes" id="UP000501076"/>
    </source>
</evidence>
<name>A0A6M6E6C6_PRIMG</name>
<dbReference type="EMBL" id="CP045273">
    <property type="protein sequence ID" value="QJX80669.1"/>
    <property type="molecule type" value="Genomic_DNA"/>
</dbReference>
<organism evidence="1 2">
    <name type="scientific">Priestia megaterium</name>
    <name type="common">Bacillus megaterium</name>
    <dbReference type="NCBI Taxonomy" id="1404"/>
    <lineage>
        <taxon>Bacteria</taxon>
        <taxon>Bacillati</taxon>
        <taxon>Bacillota</taxon>
        <taxon>Bacilli</taxon>
        <taxon>Bacillales</taxon>
        <taxon>Bacillaceae</taxon>
        <taxon>Priestia</taxon>
    </lineage>
</organism>
<sequence length="130" mass="15354">MNIESLLDSAFHYYPDDFVPLLQHLNKCSNQLKLSTPDKHLPLLIFKPKDIYLWIKDDGVSDYPFLFTDPEEILFILYQHLSTGEAVYLSREFPLHLTTEQIQENIDKCLLEDDQDGLKYWVRLLKNEGH</sequence>
<protein>
    <submittedName>
        <fullName evidence="1">Uncharacterized protein</fullName>
    </submittedName>
</protein>
<gene>
    <name evidence="1" type="ORF">FDZ14_31765</name>
</gene>
<reference evidence="1 2" key="1">
    <citation type="submission" date="2019-10" db="EMBL/GenBank/DDBJ databases">
        <title>Complete genome sequences for adaption low water activity.</title>
        <authorList>
            <person name="Zhao L."/>
            <person name="Zhong J."/>
        </authorList>
    </citation>
    <scope>NUCLEOTIDE SEQUENCE [LARGE SCALE GENOMIC DNA]</scope>
    <source>
        <strain evidence="1 2">FDU301</strain>
        <plasmid evidence="2">pfdu301a</plasmid>
    </source>
</reference>
<proteinExistence type="predicted"/>
<keyword evidence="1" id="KW-0614">Plasmid</keyword>
<geneLocation type="plasmid" evidence="2">
    <name>pfdu301a</name>
</geneLocation>
<dbReference type="AlphaFoldDB" id="A0A6M6E6C6"/>
<dbReference type="RefSeq" id="WP_171778664.1">
    <property type="nucleotide sequence ID" value="NZ_CP045273.1"/>
</dbReference>